<proteinExistence type="inferred from homology"/>
<dbReference type="HAMAP" id="MF_00724">
    <property type="entry name" value="FliE"/>
    <property type="match status" value="1"/>
</dbReference>
<comment type="caution">
    <text evidence="7">The sequence shown here is derived from an EMBL/GenBank/DDBJ whole genome shotgun (WGS) entry which is preliminary data.</text>
</comment>
<keyword evidence="8" id="KW-1185">Reference proteome</keyword>
<dbReference type="Pfam" id="PF02049">
    <property type="entry name" value="FliE"/>
    <property type="match status" value="1"/>
</dbReference>
<feature type="region of interest" description="Disordered" evidence="6">
    <location>
        <begin position="1"/>
        <end position="24"/>
    </location>
</feature>
<evidence type="ECO:0000313" key="7">
    <source>
        <dbReference type="EMBL" id="OCA83840.1"/>
    </source>
</evidence>
<dbReference type="AlphaFoldDB" id="A0A1B9AJ27"/>
<organism evidence="7 8">
    <name type="scientific">Pseudobacillus wudalianchiensis</name>
    <dbReference type="NCBI Taxonomy" id="1743143"/>
    <lineage>
        <taxon>Bacteria</taxon>
        <taxon>Bacillati</taxon>
        <taxon>Bacillota</taxon>
        <taxon>Bacilli</taxon>
        <taxon>Bacillales</taxon>
        <taxon>Bacillaceae</taxon>
        <taxon>Pseudobacillus</taxon>
    </lineage>
</organism>
<evidence type="ECO:0000256" key="5">
    <source>
        <dbReference type="NCBIfam" id="TIGR00205"/>
    </source>
</evidence>
<dbReference type="GO" id="GO:0005198">
    <property type="term" value="F:structural molecule activity"/>
    <property type="evidence" value="ECO:0007669"/>
    <property type="project" value="UniProtKB-UniRule"/>
</dbReference>
<name>A0A1B9AJ27_9BACI</name>
<keyword evidence="7" id="KW-0282">Flagellum</keyword>
<evidence type="ECO:0000256" key="2">
    <source>
        <dbReference type="ARBA" id="ARBA00009272"/>
    </source>
</evidence>
<comment type="similarity">
    <text evidence="2 4">Belongs to the FliE family.</text>
</comment>
<dbReference type="GO" id="GO:0003774">
    <property type="term" value="F:cytoskeletal motor activity"/>
    <property type="evidence" value="ECO:0007669"/>
    <property type="project" value="InterPro"/>
</dbReference>
<accession>A0A1B9AJ27</accession>
<dbReference type="InterPro" id="IPR001624">
    <property type="entry name" value="FliE"/>
</dbReference>
<protein>
    <recommendedName>
        <fullName evidence="4 5">Flagellar hook-basal body complex protein FliE</fullName>
    </recommendedName>
</protein>
<keyword evidence="7" id="KW-0969">Cilium</keyword>
<keyword evidence="7" id="KW-0966">Cell projection</keyword>
<dbReference type="Proteomes" id="UP000092578">
    <property type="component" value="Unassembled WGS sequence"/>
</dbReference>
<dbReference type="RefSeq" id="WP_065411484.1">
    <property type="nucleotide sequence ID" value="NZ_MAYT01000028.1"/>
</dbReference>
<dbReference type="PRINTS" id="PR01006">
    <property type="entry name" value="FLGHOOKFLIE"/>
</dbReference>
<gene>
    <name evidence="4" type="primary">fliE</name>
    <name evidence="7" type="ORF">A8F95_12715</name>
</gene>
<evidence type="ECO:0000256" key="3">
    <source>
        <dbReference type="ARBA" id="ARBA00023143"/>
    </source>
</evidence>
<dbReference type="GO" id="GO:0009425">
    <property type="term" value="C:bacterial-type flagellum basal body"/>
    <property type="evidence" value="ECO:0007669"/>
    <property type="project" value="UniProtKB-SubCell"/>
</dbReference>
<evidence type="ECO:0000256" key="6">
    <source>
        <dbReference type="SAM" id="MobiDB-lite"/>
    </source>
</evidence>
<evidence type="ECO:0000313" key="8">
    <source>
        <dbReference type="Proteomes" id="UP000092578"/>
    </source>
</evidence>
<comment type="subcellular location">
    <subcellularLocation>
        <location evidence="1 4">Bacterial flagellum basal body</location>
    </subcellularLocation>
</comment>
<dbReference type="GO" id="GO:0071973">
    <property type="term" value="P:bacterial-type flagellum-dependent cell motility"/>
    <property type="evidence" value="ECO:0007669"/>
    <property type="project" value="InterPro"/>
</dbReference>
<dbReference type="NCBIfam" id="TIGR00205">
    <property type="entry name" value="fliE"/>
    <property type="match status" value="1"/>
</dbReference>
<sequence>MAIQSIQGVTPFLKTERAETKPEATPYEAQHNFAHFLKESLNQVSQAEAQSNNLTNKLIRGEDVDLHQVLIAGQKASIAMQLTMEVRNKAVEAYQEVMRMQM</sequence>
<keyword evidence="3 4" id="KW-0975">Bacterial flagellum</keyword>
<dbReference type="EMBL" id="MAYT01000028">
    <property type="protein sequence ID" value="OCA83840.1"/>
    <property type="molecule type" value="Genomic_DNA"/>
</dbReference>
<dbReference type="PANTHER" id="PTHR34653:SF1">
    <property type="entry name" value="FLAGELLAR HOOK-BASAL BODY COMPLEX PROTEIN FLIE"/>
    <property type="match status" value="1"/>
</dbReference>
<dbReference type="PANTHER" id="PTHR34653">
    <property type="match status" value="1"/>
</dbReference>
<evidence type="ECO:0000256" key="4">
    <source>
        <dbReference type="HAMAP-Rule" id="MF_00724"/>
    </source>
</evidence>
<evidence type="ECO:0000256" key="1">
    <source>
        <dbReference type="ARBA" id="ARBA00004117"/>
    </source>
</evidence>
<reference evidence="8" key="1">
    <citation type="submission" date="2016-05" db="EMBL/GenBank/DDBJ databases">
        <authorList>
            <person name="Liu B."/>
            <person name="Wang J."/>
            <person name="Zhu Y."/>
            <person name="Liu G."/>
            <person name="Chen Q."/>
            <person name="Chen Z."/>
            <person name="Lan J."/>
            <person name="Che J."/>
            <person name="Ge C."/>
            <person name="Shi H."/>
            <person name="Pan Z."/>
            <person name="Liu X."/>
        </authorList>
    </citation>
    <scope>NUCLEOTIDE SEQUENCE [LARGE SCALE GENOMIC DNA]</scope>
    <source>
        <strain evidence="8">FJAT-27215</strain>
    </source>
</reference>